<evidence type="ECO:0000313" key="2">
    <source>
        <dbReference type="RefSeq" id="XP_075074875.1"/>
    </source>
</evidence>
<keyword evidence="1" id="KW-1185">Reference proteome</keyword>
<gene>
    <name evidence="2" type="primary">LOC142162424</name>
</gene>
<reference evidence="1" key="1">
    <citation type="journal article" date="2014" name="Nat. Commun.">
        <title>The tobacco genome sequence and its comparison with those of tomato and potato.</title>
        <authorList>
            <person name="Sierro N."/>
            <person name="Battey J.N."/>
            <person name="Ouadi S."/>
            <person name="Bakaher N."/>
            <person name="Bovet L."/>
            <person name="Willig A."/>
            <person name="Goepfert S."/>
            <person name="Peitsch M.C."/>
            <person name="Ivanov N.V."/>
        </authorList>
    </citation>
    <scope>NUCLEOTIDE SEQUENCE [LARGE SCALE GENOMIC DNA]</scope>
</reference>
<dbReference type="Proteomes" id="UP000790787">
    <property type="component" value="Chromosome 7"/>
</dbReference>
<organism evidence="1 2">
    <name type="scientific">Nicotiana tabacum</name>
    <name type="common">Common tobacco</name>
    <dbReference type="NCBI Taxonomy" id="4097"/>
    <lineage>
        <taxon>Eukaryota</taxon>
        <taxon>Viridiplantae</taxon>
        <taxon>Streptophyta</taxon>
        <taxon>Embryophyta</taxon>
        <taxon>Tracheophyta</taxon>
        <taxon>Spermatophyta</taxon>
        <taxon>Magnoliopsida</taxon>
        <taxon>eudicotyledons</taxon>
        <taxon>Gunneridae</taxon>
        <taxon>Pentapetalae</taxon>
        <taxon>asterids</taxon>
        <taxon>lamiids</taxon>
        <taxon>Solanales</taxon>
        <taxon>Solanaceae</taxon>
        <taxon>Nicotianoideae</taxon>
        <taxon>Nicotianeae</taxon>
        <taxon>Nicotiana</taxon>
    </lineage>
</organism>
<reference evidence="2" key="2">
    <citation type="submission" date="2025-08" db="UniProtKB">
        <authorList>
            <consortium name="RefSeq"/>
        </authorList>
    </citation>
    <scope>IDENTIFICATION</scope>
    <source>
        <tissue evidence="2">Leaf</tissue>
    </source>
</reference>
<name>A0AC58RQ97_TOBAC</name>
<evidence type="ECO:0000313" key="1">
    <source>
        <dbReference type="Proteomes" id="UP000790787"/>
    </source>
</evidence>
<proteinExistence type="predicted"/>
<dbReference type="RefSeq" id="XP_075074875.1">
    <property type="nucleotide sequence ID" value="XM_075218774.1"/>
</dbReference>
<sequence>MGDQQDNSSHLNQTFTAVSNQPAYIDYNHPLFLHPSDVSGIQIISFQLTGIENYSVWYRSVRVALLGRNKLGMVDGSCSKESFPATMENHWERVNVIVLSWIMNSVNSSLLGGIMYASNAQVVWDDLYERFYKVDDARTFNLHKEIATLTQGTSSVSVYYSKLKDTWKEFEALIPVPGCDCPRSRDFVVYLQKLKVFQFLMGLNESYSQARSQILMRSPLPTINQAYSMIISDESQKAVAATSGVLGANPLGNYDVAMYTRNIENQRYKKNYNVQCDFCKLKGHSKENCFKIVVYPPDFKFFLKKKLMVEQENQQYIMCLQKYQINSLM</sequence>
<accession>A0AC58RQ97</accession>
<protein>
    <submittedName>
        <fullName evidence="2">Uncharacterized protein LOC142162424</fullName>
    </submittedName>
</protein>